<evidence type="ECO:0000313" key="3">
    <source>
        <dbReference type="Proteomes" id="UP000580910"/>
    </source>
</evidence>
<reference evidence="2 3" key="1">
    <citation type="submission" date="2020-07" db="EMBL/GenBank/DDBJ databases">
        <title>Sequencing the genomes of 1000 actinobacteria strains.</title>
        <authorList>
            <person name="Klenk H.-P."/>
        </authorList>
    </citation>
    <scope>NUCLEOTIDE SEQUENCE [LARGE SCALE GENOMIC DNA]</scope>
    <source>
        <strain evidence="2 3">DSM 21349</strain>
    </source>
</reference>
<evidence type="ECO:0000313" key="2">
    <source>
        <dbReference type="EMBL" id="MBA8805689.1"/>
    </source>
</evidence>
<dbReference type="AlphaFoldDB" id="A0A7W3J3X3"/>
<proteinExistence type="predicted"/>
<dbReference type="RefSeq" id="WP_182541721.1">
    <property type="nucleotide sequence ID" value="NZ_JACGXA010000003.1"/>
</dbReference>
<feature type="signal peptide" evidence="1">
    <location>
        <begin position="1"/>
        <end position="36"/>
    </location>
</feature>
<feature type="chain" id="PRO_5038547237" description="Ig-like domain-containing protein" evidence="1">
    <location>
        <begin position="37"/>
        <end position="404"/>
    </location>
</feature>
<accession>A0A7W3J3X3</accession>
<evidence type="ECO:0000256" key="1">
    <source>
        <dbReference type="SAM" id="SignalP"/>
    </source>
</evidence>
<name>A0A7W3J3X3_9ACTN</name>
<protein>
    <recommendedName>
        <fullName evidence="4">Ig-like domain-containing protein</fullName>
    </recommendedName>
</protein>
<keyword evidence="3" id="KW-1185">Reference proteome</keyword>
<dbReference type="EMBL" id="JACGXA010000003">
    <property type="protein sequence ID" value="MBA8805689.1"/>
    <property type="molecule type" value="Genomic_DNA"/>
</dbReference>
<sequence length="404" mass="43137">MTTTHHVRHRAAATAAVLVASLLPVLVAGAPARADAGCTSEQPTNPTPVTMAYCDDSSAPETTMGATSPTPNGRGYIKVDHVSFSFSGAYTDADADPITYQCQFGTATQPVEASWEACNGTDGTSASYGNLQDSGALPYRFFVRAVDSVDNAITVNTACAVPEPFCTQPATDTPDYDESPATATVRVDTMTPTTYVFLESKTYEVYGDDSTNPMVGSPAVQVRLASNEGDADHPVKYACTLDEASVECADGITTLTKVGPGRHRFEAAATDQAGNTDPTPDSVVFYSPRNLTGSAPWRTVRQGGYYAGDFLQTDQVGAQLKAPGKNVRVLRLIAPAGPQLGKVEVRIGHSIWRTVNLAATTYERFHIYKVRGAYDPLVSGTIRIRVKSVPRNGFVRVDAVYTRQ</sequence>
<evidence type="ECO:0008006" key="4">
    <source>
        <dbReference type="Google" id="ProtNLM"/>
    </source>
</evidence>
<dbReference type="Proteomes" id="UP000580910">
    <property type="component" value="Unassembled WGS sequence"/>
</dbReference>
<organism evidence="2 3">
    <name type="scientific">Nocardioides ginsengisegetis</name>
    <dbReference type="NCBI Taxonomy" id="661491"/>
    <lineage>
        <taxon>Bacteria</taxon>
        <taxon>Bacillati</taxon>
        <taxon>Actinomycetota</taxon>
        <taxon>Actinomycetes</taxon>
        <taxon>Propionibacteriales</taxon>
        <taxon>Nocardioidaceae</taxon>
        <taxon>Nocardioides</taxon>
    </lineage>
</organism>
<comment type="caution">
    <text evidence="2">The sequence shown here is derived from an EMBL/GenBank/DDBJ whole genome shotgun (WGS) entry which is preliminary data.</text>
</comment>
<keyword evidence="1" id="KW-0732">Signal</keyword>
<gene>
    <name evidence="2" type="ORF">FB382_004034</name>
</gene>